<protein>
    <submittedName>
        <fullName evidence="1">Uncharacterized protein</fullName>
    </submittedName>
</protein>
<accession>A0A7W0BZR9</accession>
<dbReference type="Proteomes" id="UP000523087">
    <property type="component" value="Unassembled WGS sequence"/>
</dbReference>
<dbReference type="RefSeq" id="WP_228485569.1">
    <property type="nucleotide sequence ID" value="NZ_CP064060.1"/>
</dbReference>
<evidence type="ECO:0000313" key="1">
    <source>
        <dbReference type="EMBL" id="MBA2876323.1"/>
    </source>
</evidence>
<evidence type="ECO:0000313" key="2">
    <source>
        <dbReference type="Proteomes" id="UP000523087"/>
    </source>
</evidence>
<sequence length="49" mass="4978">MTTYLALTVSGDVASATAGAVKGESDLYGIGFLLKNGRKSLIAEGILFG</sequence>
<keyword evidence="2" id="KW-1185">Reference proteome</keyword>
<proteinExistence type="predicted"/>
<reference evidence="1 2" key="1">
    <citation type="submission" date="2020-07" db="EMBL/GenBank/DDBJ databases">
        <title>Genomic Encyclopedia of Type Strains, Phase IV (KMG-IV): sequencing the most valuable type-strain genomes for metagenomic binning, comparative biology and taxonomic classification.</title>
        <authorList>
            <person name="Goeker M."/>
        </authorList>
    </citation>
    <scope>NUCLEOTIDE SEQUENCE [LARGE SCALE GENOMIC DNA]</scope>
    <source>
        <strain evidence="1 2">DSM 15730</strain>
    </source>
</reference>
<organism evidence="1 2">
    <name type="scientific">Thermaerobacillus caldiproteolyticus</name>
    <dbReference type="NCBI Taxonomy" id="247480"/>
    <lineage>
        <taxon>Bacteria</taxon>
        <taxon>Bacillati</taxon>
        <taxon>Bacillota</taxon>
        <taxon>Bacilli</taxon>
        <taxon>Bacillales</taxon>
        <taxon>Anoxybacillaceae</taxon>
        <taxon>Thermaerobacillus</taxon>
    </lineage>
</organism>
<dbReference type="AlphaFoldDB" id="A0A7W0BZR9"/>
<dbReference type="EMBL" id="JACDUT010000011">
    <property type="protein sequence ID" value="MBA2876323.1"/>
    <property type="molecule type" value="Genomic_DNA"/>
</dbReference>
<gene>
    <name evidence="1" type="ORF">HNR31_003118</name>
</gene>
<name>A0A7W0BZR9_9BACL</name>
<comment type="caution">
    <text evidence="1">The sequence shown here is derived from an EMBL/GenBank/DDBJ whole genome shotgun (WGS) entry which is preliminary data.</text>
</comment>